<name>A0A7C2A627_9GAMM</name>
<evidence type="ECO:0000313" key="2">
    <source>
        <dbReference type="EMBL" id="HEC73312.1"/>
    </source>
</evidence>
<comment type="caution">
    <text evidence="2">The sequence shown here is derived from an EMBL/GenBank/DDBJ whole genome shotgun (WGS) entry which is preliminary data.</text>
</comment>
<sequence>MEIPFICCSYSHGLTMKTMSQQQQLKKSQRFIEKLVTNHKAHQSVWQRLPTHTERWNVSEAHSGHKANQDEASFAKAMMTAQQYSKWKWPKRPIFFIADPHADAEAFVNSLVASGGIKVTNKTLLAFKLTQLGRDATFIIGGDCLDKGPSNLALLDAVKRLFDTGARVKLLAGNHDMRLYMGIYAMGLPRHPTTEHLFVRMGEKVIPLLSEVHQRYLKGKKLPKSTPDEASCKEALFPRADWFEQFPQYASSLMTNAGIKRELRKMQRKYDHFEAACDKAGFSMRDVYATAMKCRQLFLRPQGEYAWFFKRMQLSYRRGSFLFLHAGLDDEISQTIQQEGVAKLNKQFRRQIKNDLFLFYYGSLANTMRTKYRDSDLSLSEKGVEQINRQGIHALVQGHINRKHGQRMVLKHGLLHVESDVTLDRHSRHKEGLKGVGIGVTIIHPQQQLIGLSVDYEFAKVFHPHFYNMQ</sequence>
<protein>
    <submittedName>
        <fullName evidence="2">Metallophosphoesterase</fullName>
    </submittedName>
</protein>
<dbReference type="GO" id="GO:0016787">
    <property type="term" value="F:hydrolase activity"/>
    <property type="evidence" value="ECO:0007669"/>
    <property type="project" value="InterPro"/>
</dbReference>
<feature type="domain" description="Calcineurin-like phosphoesterase" evidence="1">
    <location>
        <begin position="93"/>
        <end position="208"/>
    </location>
</feature>
<dbReference type="AlphaFoldDB" id="A0A7C2A627"/>
<evidence type="ECO:0000259" key="1">
    <source>
        <dbReference type="Pfam" id="PF00149"/>
    </source>
</evidence>
<dbReference type="CDD" id="cd00838">
    <property type="entry name" value="MPP_superfamily"/>
    <property type="match status" value="1"/>
</dbReference>
<dbReference type="InterPro" id="IPR029052">
    <property type="entry name" value="Metallo-depent_PP-like"/>
</dbReference>
<dbReference type="InterPro" id="IPR004843">
    <property type="entry name" value="Calcineurin-like_PHP"/>
</dbReference>
<dbReference type="SUPFAM" id="SSF56300">
    <property type="entry name" value="Metallo-dependent phosphatases"/>
    <property type="match status" value="1"/>
</dbReference>
<accession>A0A7C2A627</accession>
<proteinExistence type="predicted"/>
<dbReference type="EMBL" id="DRHY01000069">
    <property type="protein sequence ID" value="HEC73312.1"/>
    <property type="molecule type" value="Genomic_DNA"/>
</dbReference>
<dbReference type="PANTHER" id="PTHR46546">
    <property type="entry name" value="SHEWANELLA-LIKE PROTEIN PHOSPHATASE 1"/>
    <property type="match status" value="1"/>
</dbReference>
<dbReference type="Pfam" id="PF00149">
    <property type="entry name" value="Metallophos"/>
    <property type="match status" value="1"/>
</dbReference>
<dbReference type="Proteomes" id="UP000886384">
    <property type="component" value="Unassembled WGS sequence"/>
</dbReference>
<organism evidence="2">
    <name type="scientific">Methylophaga aminisulfidivorans</name>
    <dbReference type="NCBI Taxonomy" id="230105"/>
    <lineage>
        <taxon>Bacteria</taxon>
        <taxon>Pseudomonadati</taxon>
        <taxon>Pseudomonadota</taxon>
        <taxon>Gammaproteobacteria</taxon>
        <taxon>Thiotrichales</taxon>
        <taxon>Piscirickettsiaceae</taxon>
        <taxon>Methylophaga</taxon>
    </lineage>
</organism>
<gene>
    <name evidence="2" type="ORF">ENI26_02950</name>
</gene>
<dbReference type="PANTHER" id="PTHR46546:SF4">
    <property type="entry name" value="SHEWANELLA-LIKE PROTEIN PHOSPHATASE 1"/>
    <property type="match status" value="1"/>
</dbReference>
<dbReference type="Gene3D" id="3.60.21.10">
    <property type="match status" value="1"/>
</dbReference>
<reference evidence="2" key="1">
    <citation type="journal article" date="2020" name="mSystems">
        <title>Genome- and Community-Level Interaction Insights into Carbon Utilization and Element Cycling Functions of Hydrothermarchaeota in Hydrothermal Sediment.</title>
        <authorList>
            <person name="Zhou Z."/>
            <person name="Liu Y."/>
            <person name="Xu W."/>
            <person name="Pan J."/>
            <person name="Luo Z.H."/>
            <person name="Li M."/>
        </authorList>
    </citation>
    <scope>NUCLEOTIDE SEQUENCE [LARGE SCALE GENOMIC DNA]</scope>
    <source>
        <strain evidence="2">HyVt-380</strain>
    </source>
</reference>